<keyword evidence="3" id="KW-1185">Reference proteome</keyword>
<evidence type="ECO:0000313" key="3">
    <source>
        <dbReference type="Proteomes" id="UP000679950"/>
    </source>
</evidence>
<dbReference type="EMBL" id="BORB01000030">
    <property type="protein sequence ID" value="GIN58832.1"/>
    <property type="molecule type" value="Genomic_DNA"/>
</dbReference>
<keyword evidence="2" id="KW-0808">Transferase</keyword>
<dbReference type="GO" id="GO:0016740">
    <property type="term" value="F:transferase activity"/>
    <property type="evidence" value="ECO:0007669"/>
    <property type="project" value="UniProtKB-KW"/>
</dbReference>
<sequence>MVKISVVMPVYNSEDFLQEAVQSILEQTFTDFELILVNDASNDNSGKLCDKLSGNDSRIRVIHHDTNGGICAARNSGLNIAKGEYIAFCDDDDFYSQDLLEANYTLAKEFNADMVKFGRKLVDVLDNGEVVRERETNIPELLVYKDAELKTNYFFIRSFGTLINVWNGLYRTRMIRDNGIKFDEEMKFGSEDADFTMRAFLNTKVLVLNPNICYTHFRRNASSTSRKFNLNKVDSLISTAKTEERIWRKLDQTKENNIEIICTINKYIMSIITYQLLHKDCNLNKEEKIQLISSLRENSHLHYKLDNKCLMEIFRKSPSQALFTFLYGNGKSKLLLNMLKLNNSLFGEKW</sequence>
<dbReference type="Pfam" id="PF00535">
    <property type="entry name" value="Glycos_transf_2"/>
    <property type="match status" value="1"/>
</dbReference>
<dbReference type="InterPro" id="IPR050834">
    <property type="entry name" value="Glycosyltransf_2"/>
</dbReference>
<feature type="domain" description="Glycosyltransferase 2-like" evidence="1">
    <location>
        <begin position="5"/>
        <end position="135"/>
    </location>
</feature>
<reference evidence="2 3" key="1">
    <citation type="submission" date="2021-03" db="EMBL/GenBank/DDBJ databases">
        <title>Antimicrobial resistance genes in bacteria isolated from Japanese honey, and their potential for conferring macrolide and lincosamide resistance in the American foulbrood pathogen Paenibacillus larvae.</title>
        <authorList>
            <person name="Okamoto M."/>
            <person name="Kumagai M."/>
            <person name="Kanamori H."/>
            <person name="Takamatsu D."/>
        </authorList>
    </citation>
    <scope>NUCLEOTIDE SEQUENCE [LARGE SCALE GENOMIC DNA]</scope>
    <source>
        <strain evidence="2 3">J8TS2</strain>
    </source>
</reference>
<dbReference type="InterPro" id="IPR001173">
    <property type="entry name" value="Glyco_trans_2-like"/>
</dbReference>
<dbReference type="RefSeq" id="WP_212966923.1">
    <property type="nucleotide sequence ID" value="NZ_BORB01000030.1"/>
</dbReference>
<gene>
    <name evidence="2" type="ORF">J8TS2_31510</name>
</gene>
<organism evidence="2 3">
    <name type="scientific">Lederbergia ruris</name>
    <dbReference type="NCBI Taxonomy" id="217495"/>
    <lineage>
        <taxon>Bacteria</taxon>
        <taxon>Bacillati</taxon>
        <taxon>Bacillota</taxon>
        <taxon>Bacilli</taxon>
        <taxon>Bacillales</taxon>
        <taxon>Bacillaceae</taxon>
        <taxon>Lederbergia</taxon>
    </lineage>
</organism>
<dbReference type="SUPFAM" id="SSF53448">
    <property type="entry name" value="Nucleotide-diphospho-sugar transferases"/>
    <property type="match status" value="1"/>
</dbReference>
<dbReference type="Gene3D" id="3.90.550.10">
    <property type="entry name" value="Spore Coat Polysaccharide Biosynthesis Protein SpsA, Chain A"/>
    <property type="match status" value="1"/>
</dbReference>
<dbReference type="PANTHER" id="PTHR43685:SF2">
    <property type="entry name" value="GLYCOSYLTRANSFERASE 2-LIKE DOMAIN-CONTAINING PROTEIN"/>
    <property type="match status" value="1"/>
</dbReference>
<evidence type="ECO:0000313" key="2">
    <source>
        <dbReference type="EMBL" id="GIN58832.1"/>
    </source>
</evidence>
<dbReference type="InterPro" id="IPR029044">
    <property type="entry name" value="Nucleotide-diphossugar_trans"/>
</dbReference>
<comment type="caution">
    <text evidence="2">The sequence shown here is derived from an EMBL/GenBank/DDBJ whole genome shotgun (WGS) entry which is preliminary data.</text>
</comment>
<proteinExistence type="predicted"/>
<name>A0ABQ4KND8_9BACI</name>
<accession>A0ABQ4KND8</accession>
<dbReference type="Proteomes" id="UP000679950">
    <property type="component" value="Unassembled WGS sequence"/>
</dbReference>
<protein>
    <submittedName>
        <fullName evidence="2">Glycosyl transferase family 2</fullName>
    </submittedName>
</protein>
<dbReference type="PANTHER" id="PTHR43685">
    <property type="entry name" value="GLYCOSYLTRANSFERASE"/>
    <property type="match status" value="1"/>
</dbReference>
<evidence type="ECO:0000259" key="1">
    <source>
        <dbReference type="Pfam" id="PF00535"/>
    </source>
</evidence>